<reference evidence="2" key="2">
    <citation type="submission" date="2020-06" db="EMBL/GenBank/DDBJ databases">
        <title>Helianthus annuus Genome sequencing and assembly Release 2.</title>
        <authorList>
            <person name="Gouzy J."/>
            <person name="Langlade N."/>
            <person name="Munos S."/>
        </authorList>
    </citation>
    <scope>NUCLEOTIDE SEQUENCE</scope>
    <source>
        <tissue evidence="2">Leaves</tissue>
    </source>
</reference>
<name>A0A9K3NHD2_HELAN</name>
<dbReference type="EMBL" id="MNCJ02000322">
    <property type="protein sequence ID" value="KAF5799835.1"/>
    <property type="molecule type" value="Genomic_DNA"/>
</dbReference>
<dbReference type="GO" id="GO:0016787">
    <property type="term" value="F:hydrolase activity"/>
    <property type="evidence" value="ECO:0007669"/>
    <property type="project" value="UniProtKB-KW"/>
</dbReference>
<evidence type="ECO:0000313" key="3">
    <source>
        <dbReference type="Proteomes" id="UP000215914"/>
    </source>
</evidence>
<dbReference type="InterPro" id="IPR002182">
    <property type="entry name" value="NB-ARC"/>
</dbReference>
<dbReference type="Pfam" id="PF00931">
    <property type="entry name" value="NB-ARC"/>
    <property type="match status" value="1"/>
</dbReference>
<keyword evidence="3" id="KW-1185">Reference proteome</keyword>
<dbReference type="Proteomes" id="UP000215914">
    <property type="component" value="Unassembled WGS sequence"/>
</dbReference>
<keyword evidence="2" id="KW-0378">Hydrolase</keyword>
<dbReference type="AlphaFoldDB" id="A0A9K3NHD2"/>
<dbReference type="SUPFAM" id="SSF52540">
    <property type="entry name" value="P-loop containing nucleoside triphosphate hydrolases"/>
    <property type="match status" value="1"/>
</dbReference>
<dbReference type="InterPro" id="IPR027417">
    <property type="entry name" value="P-loop_NTPase"/>
</dbReference>
<reference evidence="2" key="1">
    <citation type="journal article" date="2017" name="Nature">
        <title>The sunflower genome provides insights into oil metabolism, flowering and Asterid evolution.</title>
        <authorList>
            <person name="Badouin H."/>
            <person name="Gouzy J."/>
            <person name="Grassa C.J."/>
            <person name="Murat F."/>
            <person name="Staton S.E."/>
            <person name="Cottret L."/>
            <person name="Lelandais-Briere C."/>
            <person name="Owens G.L."/>
            <person name="Carrere S."/>
            <person name="Mayjonade B."/>
            <person name="Legrand L."/>
            <person name="Gill N."/>
            <person name="Kane N.C."/>
            <person name="Bowers J.E."/>
            <person name="Hubner S."/>
            <person name="Bellec A."/>
            <person name="Berard A."/>
            <person name="Berges H."/>
            <person name="Blanchet N."/>
            <person name="Boniface M.C."/>
            <person name="Brunel D."/>
            <person name="Catrice O."/>
            <person name="Chaidir N."/>
            <person name="Claudel C."/>
            <person name="Donnadieu C."/>
            <person name="Faraut T."/>
            <person name="Fievet G."/>
            <person name="Helmstetter N."/>
            <person name="King M."/>
            <person name="Knapp S.J."/>
            <person name="Lai Z."/>
            <person name="Le Paslier M.C."/>
            <person name="Lippi Y."/>
            <person name="Lorenzon L."/>
            <person name="Mandel J.R."/>
            <person name="Marage G."/>
            <person name="Marchand G."/>
            <person name="Marquand E."/>
            <person name="Bret-Mestries E."/>
            <person name="Morien E."/>
            <person name="Nambeesan S."/>
            <person name="Nguyen T."/>
            <person name="Pegot-Espagnet P."/>
            <person name="Pouilly N."/>
            <person name="Raftis F."/>
            <person name="Sallet E."/>
            <person name="Schiex T."/>
            <person name="Thomas J."/>
            <person name="Vandecasteele C."/>
            <person name="Vares D."/>
            <person name="Vear F."/>
            <person name="Vautrin S."/>
            <person name="Crespi M."/>
            <person name="Mangin B."/>
            <person name="Burke J.M."/>
            <person name="Salse J."/>
            <person name="Munos S."/>
            <person name="Vincourt P."/>
            <person name="Rieseberg L.H."/>
            <person name="Langlade N.B."/>
        </authorList>
    </citation>
    <scope>NUCLEOTIDE SEQUENCE</scope>
    <source>
        <tissue evidence="2">Leaves</tissue>
    </source>
</reference>
<evidence type="ECO:0000259" key="1">
    <source>
        <dbReference type="Pfam" id="PF00931"/>
    </source>
</evidence>
<dbReference type="GO" id="GO:0043531">
    <property type="term" value="F:ADP binding"/>
    <property type="evidence" value="ECO:0007669"/>
    <property type="project" value="InterPro"/>
</dbReference>
<dbReference type="Gramene" id="mRNA:HanXRQr2_Chr07g0309081">
    <property type="protein sequence ID" value="mRNA:HanXRQr2_Chr07g0309081"/>
    <property type="gene ID" value="HanXRQr2_Chr07g0309081"/>
</dbReference>
<organism evidence="2 3">
    <name type="scientific">Helianthus annuus</name>
    <name type="common">Common sunflower</name>
    <dbReference type="NCBI Taxonomy" id="4232"/>
    <lineage>
        <taxon>Eukaryota</taxon>
        <taxon>Viridiplantae</taxon>
        <taxon>Streptophyta</taxon>
        <taxon>Embryophyta</taxon>
        <taxon>Tracheophyta</taxon>
        <taxon>Spermatophyta</taxon>
        <taxon>Magnoliopsida</taxon>
        <taxon>eudicotyledons</taxon>
        <taxon>Gunneridae</taxon>
        <taxon>Pentapetalae</taxon>
        <taxon>asterids</taxon>
        <taxon>campanulids</taxon>
        <taxon>Asterales</taxon>
        <taxon>Asteraceae</taxon>
        <taxon>Asteroideae</taxon>
        <taxon>Heliantheae alliance</taxon>
        <taxon>Heliantheae</taxon>
        <taxon>Helianthus</taxon>
    </lineage>
</organism>
<protein>
    <submittedName>
        <fullName evidence="2">P-loop containing nucleoside triphosphate hydrolase</fullName>
    </submittedName>
</protein>
<comment type="caution">
    <text evidence="2">The sequence shown here is derived from an EMBL/GenBank/DDBJ whole genome shotgun (WGS) entry which is preliminary data.</text>
</comment>
<accession>A0A9K3NHD2</accession>
<evidence type="ECO:0000313" key="2">
    <source>
        <dbReference type="EMBL" id="KAF5799835.1"/>
    </source>
</evidence>
<dbReference type="Gene3D" id="3.40.50.300">
    <property type="entry name" value="P-loop containing nucleotide triphosphate hydrolases"/>
    <property type="match status" value="1"/>
</dbReference>
<feature type="domain" description="NB-ARC" evidence="1">
    <location>
        <begin position="2"/>
        <end position="62"/>
    </location>
</feature>
<gene>
    <name evidence="2" type="ORF">HanXRQr2_Chr07g0309081</name>
</gene>
<proteinExistence type="predicted"/>
<sequence>MLLKDDTKVLVVSAPGGFGKTTLAKKFCHDNEIKGIFGDNILFVTVSSETSLTSIAQSLFKHYDITKLSIS</sequence>